<evidence type="ECO:0000313" key="1">
    <source>
        <dbReference type="EMBL" id="APT17884.1"/>
    </source>
</evidence>
<dbReference type="KEGG" id="lah:LA20533_00460"/>
<dbReference type="EMBL" id="CP018888">
    <property type="protein sequence ID" value="APT17884.1"/>
    <property type="molecule type" value="Genomic_DNA"/>
</dbReference>
<reference evidence="1 2" key="1">
    <citation type="submission" date="2016-12" db="EMBL/GenBank/DDBJ databases">
        <title>The whole genome sequencing and assembly of Lactobacillus amylophilus DSM 20533T strain.</title>
        <authorList>
            <person name="Lee Y.-J."/>
            <person name="Yi H."/>
            <person name="Bahn Y.-S."/>
            <person name="Kim J.F."/>
            <person name="Lee D.-W."/>
        </authorList>
    </citation>
    <scope>NUCLEOTIDE SEQUENCE [LARGE SCALE GENOMIC DNA]</scope>
    <source>
        <strain evidence="1 2">DSM 20533</strain>
    </source>
</reference>
<sequence>MSKKFVELTKYINPLIKEFYLSENKEYVSNSEIILDFTSSAMYKLAQGMVKNIQWLDTQSVHKIYLKVVIQITKLKSEAR</sequence>
<protein>
    <submittedName>
        <fullName evidence="1">Uncharacterized protein</fullName>
    </submittedName>
</protein>
<name>A0A1L6XA72_9LACO</name>
<keyword evidence="2" id="KW-1185">Reference proteome</keyword>
<dbReference type="Proteomes" id="UP000185499">
    <property type="component" value="Chromosome"/>
</dbReference>
<accession>A0A1L6XA72</accession>
<evidence type="ECO:0000313" key="2">
    <source>
        <dbReference type="Proteomes" id="UP000185499"/>
    </source>
</evidence>
<gene>
    <name evidence="1" type="ORF">LA20533_00460</name>
</gene>
<proteinExistence type="predicted"/>
<organism evidence="1 2">
    <name type="scientific">Amylolactobacillus amylophilus DSM 20533 = JCM 1125</name>
    <dbReference type="NCBI Taxonomy" id="1423721"/>
    <lineage>
        <taxon>Bacteria</taxon>
        <taxon>Bacillati</taxon>
        <taxon>Bacillota</taxon>
        <taxon>Bacilli</taxon>
        <taxon>Lactobacillales</taxon>
        <taxon>Lactobacillaceae</taxon>
        <taxon>Amylolactobacillus</taxon>
    </lineage>
</organism>
<dbReference type="AlphaFoldDB" id="A0A1L6XA72"/>